<name>A0A1M6SP94_9CLOT</name>
<dbReference type="AlphaFoldDB" id="A0A1M6SP94"/>
<evidence type="ECO:0000256" key="2">
    <source>
        <dbReference type="ARBA" id="ARBA00007532"/>
    </source>
</evidence>
<comment type="miscellaneous">
    <text evidence="16">The active site is a redox-active disulfide bond.</text>
</comment>
<protein>
    <recommendedName>
        <fullName evidence="4 16">Dihydrolipoyl dehydrogenase</fullName>
        <ecNumber evidence="3 16">1.8.1.4</ecNumber>
    </recommendedName>
</protein>
<gene>
    <name evidence="19" type="ORF">SAMN02745248_02603</name>
</gene>
<keyword evidence="6 16" id="KW-0285">Flavoprotein</keyword>
<keyword evidence="10" id="KW-1015">Disulfide bond</keyword>
<keyword evidence="8 16" id="KW-0560">Oxidoreductase</keyword>
<feature type="binding site" evidence="14">
    <location>
        <position position="311"/>
    </location>
    <ligand>
        <name>FAD</name>
        <dbReference type="ChEBI" id="CHEBI:57692"/>
    </ligand>
</feature>
<evidence type="ECO:0000256" key="1">
    <source>
        <dbReference type="ARBA" id="ARBA00004496"/>
    </source>
</evidence>
<dbReference type="InterPro" id="IPR023753">
    <property type="entry name" value="FAD/NAD-binding_dom"/>
</dbReference>
<dbReference type="InterPro" id="IPR006258">
    <property type="entry name" value="Lipoamide_DH"/>
</dbReference>
<accession>A0A1M6SP94</accession>
<dbReference type="GO" id="GO:0005737">
    <property type="term" value="C:cytoplasm"/>
    <property type="evidence" value="ECO:0007669"/>
    <property type="project" value="UniProtKB-SubCell"/>
</dbReference>
<keyword evidence="20" id="KW-1185">Reference proteome</keyword>
<sequence length="471" mass="50686">MNKFQLVVIGAGPGGYVAAIRASQLGLKTAVIENRQVGGTCLNRGCVPTKSMLHAAEVYAEIKHAGKLGINVENVTFDIEAVYNRKEETIDGLRKGIEQLFKSNGVELLNGTATIVGEHQIMFVDAEGNSQDIEADNIIIATGSVPSKPPIEGSNLPNVVTSDDLLGMNTMYDHLIVAGGGVIGMEFASLYNSFGKEVTVIELMDKILLRTDKEVSQNLAMIMKKRGVKINTKSMVKSISQEPDGKLKCTYATGDKESSVVGDAVLLALGRRPNTTYLFGQGFSVEMSPRGFVVTDETYRTSVKNIYAIGDVNGGIQLAHVASAQGIIAVEHILGKEPSIDINVVPDCVYTNPEIANVGLTEEDAKEKGINYSVGKASMLSNCRSTIAMQDRGFIKVVYDNDKDCIIGAQLMCARATDQINEFATAIVNKLNKEQLASVIRPHPTFGEAATEAIEDLDGMAIHVVKKKSLK</sequence>
<feature type="binding site" evidence="14">
    <location>
        <position position="202"/>
    </location>
    <ligand>
        <name>NAD(+)</name>
        <dbReference type="ChEBI" id="CHEBI:57540"/>
    </ligand>
</feature>
<dbReference type="InterPro" id="IPR001100">
    <property type="entry name" value="Pyr_nuc-diS_OxRdtase"/>
</dbReference>
<evidence type="ECO:0000259" key="17">
    <source>
        <dbReference type="Pfam" id="PF02852"/>
    </source>
</evidence>
<evidence type="ECO:0000313" key="20">
    <source>
        <dbReference type="Proteomes" id="UP000183952"/>
    </source>
</evidence>
<dbReference type="Pfam" id="PF07992">
    <property type="entry name" value="Pyr_redox_2"/>
    <property type="match status" value="1"/>
</dbReference>
<evidence type="ECO:0000256" key="15">
    <source>
        <dbReference type="PIRSR" id="PIRSR000350-4"/>
    </source>
</evidence>
<dbReference type="InterPro" id="IPR012999">
    <property type="entry name" value="Pyr_OxRdtase_I_AS"/>
</dbReference>
<evidence type="ECO:0000256" key="8">
    <source>
        <dbReference type="ARBA" id="ARBA00023002"/>
    </source>
</evidence>
<dbReference type="GO" id="GO:0006103">
    <property type="term" value="P:2-oxoglutarate metabolic process"/>
    <property type="evidence" value="ECO:0007669"/>
    <property type="project" value="TreeGrafter"/>
</dbReference>
<comment type="subcellular location">
    <subcellularLocation>
        <location evidence="1">Cytoplasm</location>
    </subcellularLocation>
</comment>
<feature type="binding site" evidence="14">
    <location>
        <position position="50"/>
    </location>
    <ligand>
        <name>FAD</name>
        <dbReference type="ChEBI" id="CHEBI:57692"/>
    </ligand>
</feature>
<dbReference type="RefSeq" id="WP_072904490.1">
    <property type="nucleotide sequence ID" value="NZ_FRAD01000030.1"/>
</dbReference>
<reference evidence="19 20" key="1">
    <citation type="submission" date="2016-11" db="EMBL/GenBank/DDBJ databases">
        <authorList>
            <person name="Jaros S."/>
            <person name="Januszkiewicz K."/>
            <person name="Wedrychowicz H."/>
        </authorList>
    </citation>
    <scope>NUCLEOTIDE SEQUENCE [LARGE SCALE GENOMIC DNA]</scope>
    <source>
        <strain evidence="19 20">DSM 3090</strain>
    </source>
</reference>
<dbReference type="PRINTS" id="PR00411">
    <property type="entry name" value="PNDRDTASEI"/>
</dbReference>
<keyword evidence="9 14" id="KW-0520">NAD</keyword>
<feature type="domain" description="Pyridine nucleotide-disulphide oxidoreductase dimerisation" evidence="17">
    <location>
        <begin position="345"/>
        <end position="453"/>
    </location>
</feature>
<dbReference type="PROSITE" id="PS00076">
    <property type="entry name" value="PYRIDINE_REDOX_1"/>
    <property type="match status" value="1"/>
</dbReference>
<dbReference type="InterPro" id="IPR004099">
    <property type="entry name" value="Pyr_nucl-diS_OxRdtase_dimer"/>
</dbReference>
<feature type="active site" description="Proton acceptor" evidence="13">
    <location>
        <position position="443"/>
    </location>
</feature>
<keyword evidence="7 14" id="KW-0274">FAD</keyword>
<organism evidence="19 20">
    <name type="scientific">Hathewaya proteolytica DSM 3090</name>
    <dbReference type="NCBI Taxonomy" id="1121331"/>
    <lineage>
        <taxon>Bacteria</taxon>
        <taxon>Bacillati</taxon>
        <taxon>Bacillota</taxon>
        <taxon>Clostridia</taxon>
        <taxon>Eubacteriales</taxon>
        <taxon>Clostridiaceae</taxon>
        <taxon>Hathewaya</taxon>
    </lineage>
</organism>
<dbReference type="SUPFAM" id="SSF55424">
    <property type="entry name" value="FAD/NAD-linked reductases, dimerisation (C-terminal) domain"/>
    <property type="match status" value="1"/>
</dbReference>
<keyword evidence="5" id="KW-0963">Cytoplasm</keyword>
<dbReference type="InterPro" id="IPR036188">
    <property type="entry name" value="FAD/NAD-bd_sf"/>
</dbReference>
<dbReference type="EMBL" id="FRAD01000030">
    <property type="protein sequence ID" value="SHK46523.1"/>
    <property type="molecule type" value="Genomic_DNA"/>
</dbReference>
<feature type="disulfide bond" description="Redox-active" evidence="15">
    <location>
        <begin position="41"/>
        <end position="46"/>
    </location>
</feature>
<feature type="domain" description="FAD/NAD(P)-binding" evidence="18">
    <location>
        <begin position="4"/>
        <end position="326"/>
    </location>
</feature>
<evidence type="ECO:0000256" key="4">
    <source>
        <dbReference type="ARBA" id="ARBA00016961"/>
    </source>
</evidence>
<evidence type="ECO:0000259" key="18">
    <source>
        <dbReference type="Pfam" id="PF07992"/>
    </source>
</evidence>
<evidence type="ECO:0000256" key="13">
    <source>
        <dbReference type="PIRSR" id="PIRSR000350-2"/>
    </source>
</evidence>
<dbReference type="PRINTS" id="PR00368">
    <property type="entry name" value="FADPNR"/>
</dbReference>
<comment type="similarity">
    <text evidence="2 16">Belongs to the class-I pyridine nucleotide-disulfide oxidoreductase family.</text>
</comment>
<keyword evidence="11 16" id="KW-0676">Redox-active center</keyword>
<dbReference type="Gene3D" id="3.30.390.30">
    <property type="match status" value="1"/>
</dbReference>
<dbReference type="InterPro" id="IPR050151">
    <property type="entry name" value="Class-I_Pyr_Nuc-Dis_Oxidored"/>
</dbReference>
<dbReference type="GO" id="GO:0050660">
    <property type="term" value="F:flavin adenine dinucleotide binding"/>
    <property type="evidence" value="ECO:0007669"/>
    <property type="project" value="InterPro"/>
</dbReference>
<dbReference type="GO" id="GO:0004148">
    <property type="term" value="F:dihydrolipoyl dehydrogenase (NADH) activity"/>
    <property type="evidence" value="ECO:0007669"/>
    <property type="project" value="UniProtKB-EC"/>
</dbReference>
<dbReference type="NCBIfam" id="TIGR01350">
    <property type="entry name" value="lipoamide_DH"/>
    <property type="match status" value="1"/>
</dbReference>
<dbReference type="PIRSF" id="PIRSF000350">
    <property type="entry name" value="Mercury_reductase_MerA"/>
    <property type="match status" value="1"/>
</dbReference>
<dbReference type="EC" id="1.8.1.4" evidence="3 16"/>
<dbReference type="OrthoDB" id="9807946at2"/>
<evidence type="ECO:0000256" key="9">
    <source>
        <dbReference type="ARBA" id="ARBA00023027"/>
    </source>
</evidence>
<dbReference type="PANTHER" id="PTHR22912">
    <property type="entry name" value="DISULFIDE OXIDOREDUCTASE"/>
    <property type="match status" value="1"/>
</dbReference>
<dbReference type="InterPro" id="IPR016156">
    <property type="entry name" value="FAD/NAD-linked_Rdtase_dimer_sf"/>
</dbReference>
<dbReference type="Pfam" id="PF02852">
    <property type="entry name" value="Pyr_redox_dim"/>
    <property type="match status" value="1"/>
</dbReference>
<evidence type="ECO:0000256" key="14">
    <source>
        <dbReference type="PIRSR" id="PIRSR000350-3"/>
    </source>
</evidence>
<dbReference type="SUPFAM" id="SSF51905">
    <property type="entry name" value="FAD/NAD(P)-binding domain"/>
    <property type="match status" value="1"/>
</dbReference>
<evidence type="ECO:0000256" key="10">
    <source>
        <dbReference type="ARBA" id="ARBA00023157"/>
    </source>
</evidence>
<evidence type="ECO:0000256" key="11">
    <source>
        <dbReference type="ARBA" id="ARBA00023284"/>
    </source>
</evidence>
<evidence type="ECO:0000256" key="7">
    <source>
        <dbReference type="ARBA" id="ARBA00022827"/>
    </source>
</evidence>
<evidence type="ECO:0000256" key="3">
    <source>
        <dbReference type="ARBA" id="ARBA00012608"/>
    </source>
</evidence>
<evidence type="ECO:0000313" key="19">
    <source>
        <dbReference type="EMBL" id="SHK46523.1"/>
    </source>
</evidence>
<evidence type="ECO:0000256" key="5">
    <source>
        <dbReference type="ARBA" id="ARBA00022490"/>
    </source>
</evidence>
<dbReference type="PANTHER" id="PTHR22912:SF217">
    <property type="entry name" value="DIHYDROLIPOYL DEHYDROGENASE"/>
    <property type="match status" value="1"/>
</dbReference>
<comment type="catalytic activity">
    <reaction evidence="12 16">
        <text>N(6)-[(R)-dihydrolipoyl]-L-lysyl-[protein] + NAD(+) = N(6)-[(R)-lipoyl]-L-lysyl-[protein] + NADH + H(+)</text>
        <dbReference type="Rhea" id="RHEA:15045"/>
        <dbReference type="Rhea" id="RHEA-COMP:10474"/>
        <dbReference type="Rhea" id="RHEA-COMP:10475"/>
        <dbReference type="ChEBI" id="CHEBI:15378"/>
        <dbReference type="ChEBI" id="CHEBI:57540"/>
        <dbReference type="ChEBI" id="CHEBI:57945"/>
        <dbReference type="ChEBI" id="CHEBI:83099"/>
        <dbReference type="ChEBI" id="CHEBI:83100"/>
        <dbReference type="EC" id="1.8.1.4"/>
    </reaction>
</comment>
<dbReference type="Proteomes" id="UP000183952">
    <property type="component" value="Unassembled WGS sequence"/>
</dbReference>
<feature type="binding site" evidence="14">
    <location>
        <begin position="179"/>
        <end position="186"/>
    </location>
    <ligand>
        <name>NAD(+)</name>
        <dbReference type="ChEBI" id="CHEBI:57540"/>
    </ligand>
</feature>
<feature type="binding site" evidence="14">
    <location>
        <begin position="142"/>
        <end position="144"/>
    </location>
    <ligand>
        <name>FAD</name>
        <dbReference type="ChEBI" id="CHEBI:57692"/>
    </ligand>
</feature>
<feature type="binding site" evidence="14">
    <location>
        <position position="270"/>
    </location>
    <ligand>
        <name>NAD(+)</name>
        <dbReference type="ChEBI" id="CHEBI:57540"/>
    </ligand>
</feature>
<comment type="cofactor">
    <cofactor evidence="14 16">
        <name>FAD</name>
        <dbReference type="ChEBI" id="CHEBI:57692"/>
    </cofactor>
    <text evidence="14 16">Binds 1 FAD per subunit.</text>
</comment>
<dbReference type="STRING" id="1121331.SAMN02745248_02603"/>
<evidence type="ECO:0000256" key="12">
    <source>
        <dbReference type="ARBA" id="ARBA00049187"/>
    </source>
</evidence>
<evidence type="ECO:0000256" key="6">
    <source>
        <dbReference type="ARBA" id="ARBA00022630"/>
    </source>
</evidence>
<keyword evidence="14" id="KW-0547">Nucleotide-binding</keyword>
<evidence type="ECO:0000256" key="16">
    <source>
        <dbReference type="RuleBase" id="RU003692"/>
    </source>
</evidence>
<dbReference type="FunFam" id="3.30.390.30:FF:000001">
    <property type="entry name" value="Dihydrolipoyl dehydrogenase"/>
    <property type="match status" value="1"/>
</dbReference>
<proteinExistence type="inferred from homology"/>
<dbReference type="Gene3D" id="3.50.50.60">
    <property type="entry name" value="FAD/NAD(P)-binding domain"/>
    <property type="match status" value="2"/>
</dbReference>